<sequence length="635" mass="73859">MNKLFFIAIFIASGTFVYAQKLNDDLVKRANELKKKYEDDKIVILKSTSEYEFYIDNKTNQLNASLVDNLEFISLQSGTEYIQRNYYNDNSYIEEYSIENDRGKSVNYEKYCGHVQSGDIFYSDAKVCAYNFKFDFKGRGINFKSKKVYTDPKYLTKIFFSDDIPVEQRTIKFKVPEFANIELVELNFDHFDIEKTVTREDDATIYTYNLKEIDDFSEYENTPGYLHFLPHILVLTKSYKVNGADVKVLSSTSDLYGWYHHLTEQVSRDVNQLKSKVTELTEGKTTDLEKMKSIYYWVQDNIKYIAFEDGLAGFKPDNAKDVFYNLYGDCKGMANLTREMLIIAGIDARLAWIGTNRIPYTYDLPTLAVDNHMICAAYIGGEVYFLDATEKFNKINYNAERIQGKQVLIEDGDQFIIDTVKVEPIDRYITKSVWNYKLDGQSLTGEGKTILEGEKKKDLLNFLNNQESEDAEKILKVIISGSGDVDHFQISNFSTFDREKPFEVSYTMDLLKNINSFGDELYLDLDFYEEFAGGRIDDERTIPYSFGDKKYSKTIGELSIPNGYKVNYLPEPISVENDYYSFKMKYHKEKGKIIYSKEVRILKPVLPVKEFTKWNETIKLLNNFYNDQIILQTAQ</sequence>
<evidence type="ECO:0000259" key="1">
    <source>
        <dbReference type="Pfam" id="PF01841"/>
    </source>
</evidence>
<dbReference type="RefSeq" id="WP_169685071.1">
    <property type="nucleotide sequence ID" value="NZ_JABBNU010000015.1"/>
</dbReference>
<dbReference type="Gene3D" id="3.10.620.30">
    <property type="match status" value="1"/>
</dbReference>
<reference evidence="2 3" key="1">
    <citation type="submission" date="2020-04" db="EMBL/GenBank/DDBJ databases">
        <title>Flammeovirgaceae bacterium KN852 isolated from deep sea.</title>
        <authorList>
            <person name="Zhang D.-C."/>
        </authorList>
    </citation>
    <scope>NUCLEOTIDE SEQUENCE [LARGE SCALE GENOMIC DNA]</scope>
    <source>
        <strain evidence="2 3">KN852</strain>
    </source>
</reference>
<dbReference type="EMBL" id="JABBNU010000015">
    <property type="protein sequence ID" value="NMM50705.1"/>
    <property type="molecule type" value="Genomic_DNA"/>
</dbReference>
<comment type="caution">
    <text evidence="2">The sequence shown here is derived from an EMBL/GenBank/DDBJ whole genome shotgun (WGS) entry which is preliminary data.</text>
</comment>
<dbReference type="Proteomes" id="UP000559010">
    <property type="component" value="Unassembled WGS sequence"/>
</dbReference>
<dbReference type="InterPro" id="IPR002931">
    <property type="entry name" value="Transglutaminase-like"/>
</dbReference>
<dbReference type="Gene3D" id="2.60.40.3140">
    <property type="match status" value="1"/>
</dbReference>
<feature type="domain" description="Transglutaminase-like" evidence="1">
    <location>
        <begin position="277"/>
        <end position="352"/>
    </location>
</feature>
<evidence type="ECO:0000313" key="3">
    <source>
        <dbReference type="Proteomes" id="UP000559010"/>
    </source>
</evidence>
<gene>
    <name evidence="2" type="ORF">HH304_20010</name>
</gene>
<dbReference type="SUPFAM" id="SSF54001">
    <property type="entry name" value="Cysteine proteinases"/>
    <property type="match status" value="1"/>
</dbReference>
<organism evidence="2 3">
    <name type="scientific">Marinigracilibium pacificum</name>
    <dbReference type="NCBI Taxonomy" id="2729599"/>
    <lineage>
        <taxon>Bacteria</taxon>
        <taxon>Pseudomonadati</taxon>
        <taxon>Bacteroidota</taxon>
        <taxon>Cytophagia</taxon>
        <taxon>Cytophagales</taxon>
        <taxon>Flammeovirgaceae</taxon>
        <taxon>Marinigracilibium</taxon>
    </lineage>
</organism>
<keyword evidence="3" id="KW-1185">Reference proteome</keyword>
<dbReference type="InterPro" id="IPR038765">
    <property type="entry name" value="Papain-like_cys_pep_sf"/>
</dbReference>
<accession>A0A848J5F4</accession>
<name>A0A848J5F4_9BACT</name>
<proteinExistence type="predicted"/>
<dbReference type="AlphaFoldDB" id="A0A848J5F4"/>
<evidence type="ECO:0000313" key="2">
    <source>
        <dbReference type="EMBL" id="NMM50705.1"/>
    </source>
</evidence>
<protein>
    <submittedName>
        <fullName evidence="2">Transglutaminase domain-containing protein</fullName>
    </submittedName>
</protein>
<dbReference type="Pfam" id="PF01841">
    <property type="entry name" value="Transglut_core"/>
    <property type="match status" value="1"/>
</dbReference>
<dbReference type="Gene3D" id="2.60.120.1130">
    <property type="match status" value="1"/>
</dbReference>